<gene>
    <name evidence="2" type="ORF">VNI00_015374</name>
</gene>
<dbReference type="AlphaFoldDB" id="A0AAW0BNF0"/>
<dbReference type="PANTHER" id="PTHR38926:SF5">
    <property type="entry name" value="F-BOX AND LEUCINE-RICH REPEAT PROTEIN 6"/>
    <property type="match status" value="1"/>
</dbReference>
<keyword evidence="1" id="KW-0175">Coiled coil</keyword>
<evidence type="ECO:0008006" key="4">
    <source>
        <dbReference type="Google" id="ProtNLM"/>
    </source>
</evidence>
<dbReference type="InterPro" id="IPR032675">
    <property type="entry name" value="LRR_dom_sf"/>
</dbReference>
<dbReference type="Gene3D" id="3.80.10.10">
    <property type="entry name" value="Ribonuclease Inhibitor"/>
    <property type="match status" value="1"/>
</dbReference>
<reference evidence="2 3" key="1">
    <citation type="submission" date="2024-01" db="EMBL/GenBank/DDBJ databases">
        <title>A draft genome for a cacao thread blight-causing isolate of Paramarasmius palmivorus.</title>
        <authorList>
            <person name="Baruah I.K."/>
            <person name="Bukari Y."/>
            <person name="Amoako-Attah I."/>
            <person name="Meinhardt L.W."/>
            <person name="Bailey B.A."/>
            <person name="Cohen S.P."/>
        </authorList>
    </citation>
    <scope>NUCLEOTIDE SEQUENCE [LARGE SCALE GENOMIC DNA]</scope>
    <source>
        <strain evidence="2 3">GH-12</strain>
    </source>
</reference>
<dbReference type="Gene3D" id="1.20.1280.50">
    <property type="match status" value="1"/>
</dbReference>
<proteinExistence type="predicted"/>
<evidence type="ECO:0000256" key="1">
    <source>
        <dbReference type="SAM" id="Coils"/>
    </source>
</evidence>
<dbReference type="PANTHER" id="PTHR38926">
    <property type="entry name" value="F-BOX DOMAIN CONTAINING PROTEIN, EXPRESSED"/>
    <property type="match status" value="1"/>
</dbReference>
<organism evidence="2 3">
    <name type="scientific">Paramarasmius palmivorus</name>
    <dbReference type="NCBI Taxonomy" id="297713"/>
    <lineage>
        <taxon>Eukaryota</taxon>
        <taxon>Fungi</taxon>
        <taxon>Dikarya</taxon>
        <taxon>Basidiomycota</taxon>
        <taxon>Agaricomycotina</taxon>
        <taxon>Agaricomycetes</taxon>
        <taxon>Agaricomycetidae</taxon>
        <taxon>Agaricales</taxon>
        <taxon>Marasmiineae</taxon>
        <taxon>Marasmiaceae</taxon>
        <taxon>Paramarasmius</taxon>
    </lineage>
</organism>
<evidence type="ECO:0000313" key="3">
    <source>
        <dbReference type="Proteomes" id="UP001383192"/>
    </source>
</evidence>
<name>A0AAW0BNF0_9AGAR</name>
<dbReference type="EMBL" id="JAYKXP010000098">
    <property type="protein sequence ID" value="KAK7027285.1"/>
    <property type="molecule type" value="Genomic_DNA"/>
</dbReference>
<protein>
    <recommendedName>
        <fullName evidence="4">F-box domain-containing protein</fullName>
    </recommendedName>
</protein>
<feature type="coiled-coil region" evidence="1">
    <location>
        <begin position="6"/>
        <end position="33"/>
    </location>
</feature>
<comment type="caution">
    <text evidence="2">The sequence shown here is derived from an EMBL/GenBank/DDBJ whole genome shotgun (WGS) entry which is preliminary data.</text>
</comment>
<keyword evidence="3" id="KW-1185">Reference proteome</keyword>
<dbReference type="Proteomes" id="UP001383192">
    <property type="component" value="Unassembled WGS sequence"/>
</dbReference>
<evidence type="ECO:0000313" key="2">
    <source>
        <dbReference type="EMBL" id="KAK7027285.1"/>
    </source>
</evidence>
<sequence length="501" mass="56280">MSTQNISELNRFLQDAEAEIRHYQTTIDMHKSTIVFLENKVSHLAQKIAKYRPLLSPIRRMPSDILREIFTLSNSGRIRPLCIPVPLSLSAVCGRWREVALQTPALWSSIDIFLQEEWEKNGQYNHLHRTVLTFLERSQNVPLDIILNFDGILPDSDATSILDALVAHSWRWQRLKLGNTLEECLRHQAFAPLESKGLPMLRTLALLDSREASIDDDTICNGYICRLFTCCPQLTSLRVKVDAPFTVQDSLPWQQIQKLEVRDSTCAAGLAVVAQCPNVDHLTVNRLTDSGRSDISHIAGPIKRLSIMGHAEEHVTSVMKNVSFDQLTSLEICGRPYRSSSTWDCAHDDTVNFLLRSSCRLTSLTLDGVPFSDKDTLSLLRLMPALTYLHIAERRCVASNQILTGIFLDQFRDTAATAPLLPNLTKVKLITHPQGLDVEALATALASRWISESGYASDRGLMCIEAIDVVFTLSGCHVEKLRAALGWMSRREIRLTVEALK</sequence>
<accession>A0AAW0BNF0</accession>
<dbReference type="SUPFAM" id="SSF52047">
    <property type="entry name" value="RNI-like"/>
    <property type="match status" value="1"/>
</dbReference>